<dbReference type="GO" id="GO:0071949">
    <property type="term" value="F:FAD binding"/>
    <property type="evidence" value="ECO:0007669"/>
    <property type="project" value="InterPro"/>
</dbReference>
<evidence type="ECO:0000256" key="3">
    <source>
        <dbReference type="ARBA" id="ARBA00022630"/>
    </source>
</evidence>
<dbReference type="InterPro" id="IPR012951">
    <property type="entry name" value="BBE"/>
</dbReference>
<accession>A0A9W9UQK1</accession>
<dbReference type="InterPro" id="IPR016169">
    <property type="entry name" value="FAD-bd_PCMH_sub2"/>
</dbReference>
<protein>
    <recommendedName>
        <fullName evidence="7">FAD-binding PCMH-type domain-containing protein</fullName>
    </recommendedName>
</protein>
<evidence type="ECO:0000256" key="1">
    <source>
        <dbReference type="ARBA" id="ARBA00001974"/>
    </source>
</evidence>
<dbReference type="Proteomes" id="UP001147695">
    <property type="component" value="Unassembled WGS sequence"/>
</dbReference>
<dbReference type="InterPro" id="IPR050416">
    <property type="entry name" value="FAD-linked_Oxidoreductase"/>
</dbReference>
<gene>
    <name evidence="8" type="ORF">N7452_000045</name>
</gene>
<dbReference type="InterPro" id="IPR016166">
    <property type="entry name" value="FAD-bd_PCMH"/>
</dbReference>
<reference evidence="8" key="1">
    <citation type="submission" date="2022-12" db="EMBL/GenBank/DDBJ databases">
        <authorList>
            <person name="Petersen C."/>
        </authorList>
    </citation>
    <scope>NUCLEOTIDE SEQUENCE</scope>
    <source>
        <strain evidence="8">IBT 35673</strain>
    </source>
</reference>
<evidence type="ECO:0000256" key="6">
    <source>
        <dbReference type="SAM" id="SignalP"/>
    </source>
</evidence>
<dbReference type="PANTHER" id="PTHR42973:SF39">
    <property type="entry name" value="FAD-BINDING PCMH-TYPE DOMAIN-CONTAINING PROTEIN"/>
    <property type="match status" value="1"/>
</dbReference>
<dbReference type="GO" id="GO:0016491">
    <property type="term" value="F:oxidoreductase activity"/>
    <property type="evidence" value="ECO:0007669"/>
    <property type="project" value="UniProtKB-KW"/>
</dbReference>
<dbReference type="EMBL" id="JAPZBQ010000001">
    <property type="protein sequence ID" value="KAJ5351071.1"/>
    <property type="molecule type" value="Genomic_DNA"/>
</dbReference>
<dbReference type="AlphaFoldDB" id="A0A9W9UQK1"/>
<dbReference type="PROSITE" id="PS51387">
    <property type="entry name" value="FAD_PCMH"/>
    <property type="match status" value="1"/>
</dbReference>
<keyword evidence="6" id="KW-0732">Signal</keyword>
<dbReference type="PANTHER" id="PTHR42973">
    <property type="entry name" value="BINDING OXIDOREDUCTASE, PUTATIVE (AFU_ORTHOLOGUE AFUA_1G17690)-RELATED"/>
    <property type="match status" value="1"/>
</dbReference>
<sequence>MRLLSLLPAWLLAHGVAAAGPQCKCAPFDSCWPSAAEWSSLNETVSGRLMKTIPPGSVCYESELNYNQVACKYLLENWSDSRYHSSNPVTVSDPLWSNGSCTPIYPNGTSVSGDPNAGAKGCSIGFLSPYVVNATTAQQVKATLHFAKKHNVRLNIKNTGHNPEKSSAYGSLSLWTHHMKQLKIHHHFKPSNCSSAKSHMAATVGAGVQDGELLEKLAKRNLTAVTGTNSDVDVAGWATGGGHGILTGVYGMGADNIIEASIVTPQGDLLTASECQNEDLFWAIRGGGGGTFGVILSLTVNVFPMPSLSTATITISGKNATSSRAWWRVISSIHPKLAKLQDAGVMGYYTAASSPYSFQYTMFQFNTTNTSSIDRLIQPLTKHIQRHNETVEASSFSSWLPDWYSIEKIAPLGGDAGLSRRARATRLLSRKVVEDTDSLWKALEMIGEKNTAFKGGVSGPSLSGTLTISHKPVDSALNPAWRDAAVHLISSVQWNDLLPASDAEEAIAGMTNITGYALRQLAPDSGVYYNEVLQTLPDLYLPAKYKTNNTFKANSWEPNWQWAFWGPNYPRALSIKQKYDPDNLLWCHHCVGSESLIQQSNGALCAVFEDVY</sequence>
<evidence type="ECO:0000256" key="4">
    <source>
        <dbReference type="ARBA" id="ARBA00022827"/>
    </source>
</evidence>
<feature type="domain" description="FAD-binding PCMH-type" evidence="7">
    <location>
        <begin position="124"/>
        <end position="305"/>
    </location>
</feature>
<proteinExistence type="inferred from homology"/>
<feature type="signal peptide" evidence="6">
    <location>
        <begin position="1"/>
        <end position="18"/>
    </location>
</feature>
<evidence type="ECO:0000256" key="5">
    <source>
        <dbReference type="ARBA" id="ARBA00023002"/>
    </source>
</evidence>
<dbReference type="InterPro" id="IPR036318">
    <property type="entry name" value="FAD-bd_PCMH-like_sf"/>
</dbReference>
<dbReference type="Pfam" id="PF08031">
    <property type="entry name" value="BBE"/>
    <property type="match status" value="1"/>
</dbReference>
<organism evidence="8 9">
    <name type="scientific">Penicillium brevicompactum</name>
    <dbReference type="NCBI Taxonomy" id="5074"/>
    <lineage>
        <taxon>Eukaryota</taxon>
        <taxon>Fungi</taxon>
        <taxon>Dikarya</taxon>
        <taxon>Ascomycota</taxon>
        <taxon>Pezizomycotina</taxon>
        <taxon>Eurotiomycetes</taxon>
        <taxon>Eurotiomycetidae</taxon>
        <taxon>Eurotiales</taxon>
        <taxon>Aspergillaceae</taxon>
        <taxon>Penicillium</taxon>
    </lineage>
</organism>
<reference evidence="8" key="2">
    <citation type="journal article" date="2023" name="IMA Fungus">
        <title>Comparative genomic study of the Penicillium genus elucidates a diverse pangenome and 15 lateral gene transfer events.</title>
        <authorList>
            <person name="Petersen C."/>
            <person name="Sorensen T."/>
            <person name="Nielsen M.R."/>
            <person name="Sondergaard T.E."/>
            <person name="Sorensen J.L."/>
            <person name="Fitzpatrick D.A."/>
            <person name="Frisvad J.C."/>
            <person name="Nielsen K.L."/>
        </authorList>
    </citation>
    <scope>NUCLEOTIDE SEQUENCE</scope>
    <source>
        <strain evidence="8">IBT 35673</strain>
    </source>
</reference>
<dbReference type="Gene3D" id="3.30.465.10">
    <property type="match status" value="2"/>
</dbReference>
<evidence type="ECO:0000313" key="8">
    <source>
        <dbReference type="EMBL" id="KAJ5351071.1"/>
    </source>
</evidence>
<dbReference type="SUPFAM" id="SSF56176">
    <property type="entry name" value="FAD-binding/transporter-associated domain-like"/>
    <property type="match status" value="1"/>
</dbReference>
<dbReference type="Pfam" id="PF01565">
    <property type="entry name" value="FAD_binding_4"/>
    <property type="match status" value="1"/>
</dbReference>
<comment type="cofactor">
    <cofactor evidence="1">
        <name>FAD</name>
        <dbReference type="ChEBI" id="CHEBI:57692"/>
    </cofactor>
</comment>
<comment type="caution">
    <text evidence="8">The sequence shown here is derived from an EMBL/GenBank/DDBJ whole genome shotgun (WGS) entry which is preliminary data.</text>
</comment>
<evidence type="ECO:0000313" key="9">
    <source>
        <dbReference type="Proteomes" id="UP001147695"/>
    </source>
</evidence>
<evidence type="ECO:0000256" key="2">
    <source>
        <dbReference type="ARBA" id="ARBA00005466"/>
    </source>
</evidence>
<keyword evidence="4" id="KW-0274">FAD</keyword>
<feature type="chain" id="PRO_5040801246" description="FAD-binding PCMH-type domain-containing protein" evidence="6">
    <location>
        <begin position="19"/>
        <end position="612"/>
    </location>
</feature>
<comment type="similarity">
    <text evidence="2">Belongs to the oxygen-dependent FAD-linked oxidoreductase family.</text>
</comment>
<name>A0A9W9UQK1_PENBR</name>
<dbReference type="InterPro" id="IPR006094">
    <property type="entry name" value="Oxid_FAD_bind_N"/>
</dbReference>
<evidence type="ECO:0000259" key="7">
    <source>
        <dbReference type="PROSITE" id="PS51387"/>
    </source>
</evidence>
<keyword evidence="5" id="KW-0560">Oxidoreductase</keyword>
<keyword evidence="3" id="KW-0285">Flavoprotein</keyword>